<dbReference type="AlphaFoldDB" id="A0ABD2ZUT0"/>
<name>A0ABD2ZUT0_9GENT</name>
<protein>
    <recommendedName>
        <fullName evidence="3">Prolamin-like domain-containing protein</fullName>
    </recommendedName>
</protein>
<accession>A0ABD2ZUT0</accession>
<dbReference type="Pfam" id="PF05617">
    <property type="entry name" value="Prolamin_like"/>
    <property type="match status" value="1"/>
</dbReference>
<dbReference type="PANTHER" id="PTHR31207">
    <property type="entry name" value="ECA1 GAMETOGENESIS FAMILY PROTEIN (DUF784)-RELATED-RELATED"/>
    <property type="match status" value="1"/>
</dbReference>
<evidence type="ECO:0000313" key="5">
    <source>
        <dbReference type="Proteomes" id="UP001630127"/>
    </source>
</evidence>
<sequence>MSNHLTNLLFFCIAAGVLVLFVMVKPTIAIEKAESPPIQVPNTGDNITLPSEPHPGYYKYLDDCLNKIPPQCGEQIYLGIFKDRGTISTGCCNKLVDIGIKCHQSIVSTSIQILQPKPTKNETDKIYNKSYLVWSKCVDASMPDDDVEPPSTTPAYAF</sequence>
<evidence type="ECO:0000259" key="3">
    <source>
        <dbReference type="Pfam" id="PF05617"/>
    </source>
</evidence>
<dbReference type="EMBL" id="JBJUIK010000008">
    <property type="protein sequence ID" value="KAL3521358.1"/>
    <property type="molecule type" value="Genomic_DNA"/>
</dbReference>
<comment type="caution">
    <text evidence="4">The sequence shown here is derived from an EMBL/GenBank/DDBJ whole genome shotgun (WGS) entry which is preliminary data.</text>
</comment>
<organism evidence="4 5">
    <name type="scientific">Cinchona calisaya</name>
    <dbReference type="NCBI Taxonomy" id="153742"/>
    <lineage>
        <taxon>Eukaryota</taxon>
        <taxon>Viridiplantae</taxon>
        <taxon>Streptophyta</taxon>
        <taxon>Embryophyta</taxon>
        <taxon>Tracheophyta</taxon>
        <taxon>Spermatophyta</taxon>
        <taxon>Magnoliopsida</taxon>
        <taxon>eudicotyledons</taxon>
        <taxon>Gunneridae</taxon>
        <taxon>Pentapetalae</taxon>
        <taxon>asterids</taxon>
        <taxon>lamiids</taxon>
        <taxon>Gentianales</taxon>
        <taxon>Rubiaceae</taxon>
        <taxon>Cinchonoideae</taxon>
        <taxon>Cinchoneae</taxon>
        <taxon>Cinchona</taxon>
    </lineage>
</organism>
<gene>
    <name evidence="4" type="ORF">ACH5RR_019507</name>
</gene>
<evidence type="ECO:0000313" key="4">
    <source>
        <dbReference type="EMBL" id="KAL3521358.1"/>
    </source>
</evidence>
<dbReference type="PANTHER" id="PTHR31207:SF35">
    <property type="entry name" value="PROLAMIN-LIKE DOMAIN-CONTAINING PROTEIN"/>
    <property type="match status" value="1"/>
</dbReference>
<proteinExistence type="predicted"/>
<evidence type="ECO:0000256" key="1">
    <source>
        <dbReference type="ARBA" id="ARBA00022729"/>
    </source>
</evidence>
<feature type="domain" description="Prolamin-like" evidence="3">
    <location>
        <begin position="63"/>
        <end position="138"/>
    </location>
</feature>
<evidence type="ECO:0000256" key="2">
    <source>
        <dbReference type="SAM" id="SignalP"/>
    </source>
</evidence>
<reference evidence="4 5" key="1">
    <citation type="submission" date="2024-11" db="EMBL/GenBank/DDBJ databases">
        <title>A near-complete genome assembly of Cinchona calisaya.</title>
        <authorList>
            <person name="Lian D.C."/>
            <person name="Zhao X.W."/>
            <person name="Wei L."/>
        </authorList>
    </citation>
    <scope>NUCLEOTIDE SEQUENCE [LARGE SCALE GENOMIC DNA]</scope>
    <source>
        <tissue evidence="4">Nenye</tissue>
    </source>
</reference>
<feature type="chain" id="PRO_5044810607" description="Prolamin-like domain-containing protein" evidence="2">
    <location>
        <begin position="30"/>
        <end position="158"/>
    </location>
</feature>
<dbReference type="Proteomes" id="UP001630127">
    <property type="component" value="Unassembled WGS sequence"/>
</dbReference>
<keyword evidence="1 2" id="KW-0732">Signal</keyword>
<dbReference type="InterPro" id="IPR040220">
    <property type="entry name" value="DD11"/>
</dbReference>
<keyword evidence="5" id="KW-1185">Reference proteome</keyword>
<dbReference type="InterPro" id="IPR008502">
    <property type="entry name" value="Prolamin-like"/>
</dbReference>
<feature type="signal peptide" evidence="2">
    <location>
        <begin position="1"/>
        <end position="29"/>
    </location>
</feature>